<comment type="catalytic activity">
    <reaction evidence="17">
        <text>a pyranoside + acceptor = a pyranosid-3,4-diulose + reduced acceptor.</text>
        <dbReference type="EC" id="1.1.99.29"/>
    </reaction>
</comment>
<feature type="domain" description="Glucose-methanol-choline oxidoreductase N-terminal" evidence="21">
    <location>
        <begin position="336"/>
        <end position="350"/>
    </location>
</feature>
<dbReference type="STRING" id="93625.A0A409WIC1"/>
<comment type="catalytic activity">
    <reaction evidence="15">
        <text>pyranose + acceptor = pyranos-3-ulose + reduced acceptor.</text>
        <dbReference type="EC" id="1.1.99.29"/>
    </reaction>
</comment>
<evidence type="ECO:0000256" key="13">
    <source>
        <dbReference type="ARBA" id="ARBA00033986"/>
    </source>
</evidence>
<dbReference type="SUPFAM" id="SSF51905">
    <property type="entry name" value="FAD/NAD(P)-binding domain"/>
    <property type="match status" value="1"/>
</dbReference>
<comment type="subcellular location">
    <subcellularLocation>
        <location evidence="2">Secreted</location>
    </subcellularLocation>
</comment>
<comment type="catalytic activity">
    <reaction evidence="13">
        <text>pyranose + acceptor = pyranos-2-ulose + reduced acceptor.</text>
        <dbReference type="EC" id="1.1.99.29"/>
    </reaction>
</comment>
<keyword evidence="7" id="KW-0285">Flavoprotein</keyword>
<organism evidence="22 23">
    <name type="scientific">Psilocybe cyanescens</name>
    <dbReference type="NCBI Taxonomy" id="93625"/>
    <lineage>
        <taxon>Eukaryota</taxon>
        <taxon>Fungi</taxon>
        <taxon>Dikarya</taxon>
        <taxon>Basidiomycota</taxon>
        <taxon>Agaricomycotina</taxon>
        <taxon>Agaricomycetes</taxon>
        <taxon>Agaricomycetidae</taxon>
        <taxon>Agaricales</taxon>
        <taxon>Agaricineae</taxon>
        <taxon>Strophariaceae</taxon>
        <taxon>Psilocybe</taxon>
    </lineage>
</organism>
<comment type="cofactor">
    <cofactor evidence="1 19">
        <name>FAD</name>
        <dbReference type="ChEBI" id="CHEBI:57692"/>
    </cofactor>
</comment>
<dbReference type="PANTHER" id="PTHR11552:SF201">
    <property type="entry name" value="GLUCOSE-METHANOL-CHOLINE OXIDOREDUCTASE N-TERMINAL DOMAIN-CONTAINING PROTEIN"/>
    <property type="match status" value="1"/>
</dbReference>
<feature type="signal peptide" evidence="20">
    <location>
        <begin position="1"/>
        <end position="22"/>
    </location>
</feature>
<evidence type="ECO:0000256" key="6">
    <source>
        <dbReference type="ARBA" id="ARBA00022525"/>
    </source>
</evidence>
<dbReference type="AlphaFoldDB" id="A0A409WIC1"/>
<feature type="binding site" evidence="19">
    <location>
        <position position="279"/>
    </location>
    <ligand>
        <name>FAD</name>
        <dbReference type="ChEBI" id="CHEBI:57692"/>
    </ligand>
</feature>
<evidence type="ECO:0000256" key="11">
    <source>
        <dbReference type="ARBA" id="ARBA00023180"/>
    </source>
</evidence>
<dbReference type="InterPro" id="IPR007867">
    <property type="entry name" value="GMC_OxRtase_C"/>
</dbReference>
<name>A0A409WIC1_PSICY</name>
<feature type="active site" description="Proton donor" evidence="18">
    <location>
        <position position="585"/>
    </location>
</feature>
<comment type="catalytic activity">
    <reaction evidence="16">
        <text>a pyranoside + acceptor = a pyranosid-3-ulose + reduced acceptor.</text>
        <dbReference type="EC" id="1.1.99.29"/>
    </reaction>
</comment>
<keyword evidence="11" id="KW-0325">Glycoprotein</keyword>
<evidence type="ECO:0000256" key="8">
    <source>
        <dbReference type="ARBA" id="ARBA00022729"/>
    </source>
</evidence>
<evidence type="ECO:0000256" key="3">
    <source>
        <dbReference type="ARBA" id="ARBA00010790"/>
    </source>
</evidence>
<dbReference type="EC" id="1.1.99.29" evidence="5"/>
<dbReference type="GO" id="GO:0033718">
    <property type="term" value="F:pyranose dehydrogenase (acceptor) activity"/>
    <property type="evidence" value="ECO:0007669"/>
    <property type="project" value="UniProtKB-EC"/>
</dbReference>
<comment type="function">
    <text evidence="12">Catalyzes the single-oxidation or sequential double oxidation reaction of carbohydrates primarily at carbon-2 and/or carbon-3 with the concomitant reduction of the flavin. The enzyme exhibits a broad sugar substrate specificity, oxidizing different aldopyranoses to the corresponding C-1, C-2, C-3 or C-1,2, C-2,3 and C-3,4 (di)dehydro sugars with substrate-specific regioselectivity. Accepts only a narrow range of electron acceptors such as substituted benzoquinones and complexed metal ions and reacts extremely slowly with O(2) as acceptor. May play a role in the natural recycling of plant matter by oxidizing all major monosaccharides in lignocellulose and by reducing quinone compounds or reactive radical species generated during lignin depolymerization.</text>
</comment>
<dbReference type="Pfam" id="PF05199">
    <property type="entry name" value="GMC_oxred_C"/>
    <property type="match status" value="1"/>
</dbReference>
<evidence type="ECO:0000256" key="9">
    <source>
        <dbReference type="ARBA" id="ARBA00022827"/>
    </source>
</evidence>
<keyword evidence="9 19" id="KW-0274">FAD</keyword>
<dbReference type="InterPro" id="IPR036188">
    <property type="entry name" value="FAD/NAD-bd_sf"/>
</dbReference>
<dbReference type="GO" id="GO:0005576">
    <property type="term" value="C:extracellular region"/>
    <property type="evidence" value="ECO:0007669"/>
    <property type="project" value="UniProtKB-SubCell"/>
</dbReference>
<evidence type="ECO:0000256" key="7">
    <source>
        <dbReference type="ARBA" id="ARBA00022630"/>
    </source>
</evidence>
<keyword evidence="6" id="KW-0964">Secreted</keyword>
<evidence type="ECO:0000256" key="16">
    <source>
        <dbReference type="ARBA" id="ARBA00034050"/>
    </source>
</evidence>
<evidence type="ECO:0000256" key="20">
    <source>
        <dbReference type="SAM" id="SignalP"/>
    </source>
</evidence>
<accession>A0A409WIC1</accession>
<keyword evidence="10" id="KW-0560">Oxidoreductase</keyword>
<comment type="catalytic activity">
    <reaction evidence="14">
        <text>pyranose + acceptor = pyranos-2,3-diulose + reduced acceptor.</text>
        <dbReference type="EC" id="1.1.99.29"/>
    </reaction>
</comment>
<dbReference type="InParanoid" id="A0A409WIC1"/>
<evidence type="ECO:0000256" key="15">
    <source>
        <dbReference type="ARBA" id="ARBA00034029"/>
    </source>
</evidence>
<dbReference type="Proteomes" id="UP000283269">
    <property type="component" value="Unassembled WGS sequence"/>
</dbReference>
<evidence type="ECO:0000256" key="5">
    <source>
        <dbReference type="ARBA" id="ARBA00013177"/>
    </source>
</evidence>
<comment type="caution">
    <text evidence="22">The sequence shown here is derived from an EMBL/GenBank/DDBJ whole genome shotgun (WGS) entry which is preliminary data.</text>
</comment>
<evidence type="ECO:0000313" key="22">
    <source>
        <dbReference type="EMBL" id="PPQ78274.1"/>
    </source>
</evidence>
<dbReference type="InterPro" id="IPR000172">
    <property type="entry name" value="GMC_OxRdtase_N"/>
</dbReference>
<evidence type="ECO:0000256" key="1">
    <source>
        <dbReference type="ARBA" id="ARBA00001974"/>
    </source>
</evidence>
<dbReference type="PROSITE" id="PS00624">
    <property type="entry name" value="GMC_OXRED_2"/>
    <property type="match status" value="1"/>
</dbReference>
<dbReference type="EMBL" id="NHYD01003423">
    <property type="protein sequence ID" value="PPQ78274.1"/>
    <property type="molecule type" value="Genomic_DNA"/>
</dbReference>
<dbReference type="Gene3D" id="3.30.560.10">
    <property type="entry name" value="Glucose Oxidase, domain 3"/>
    <property type="match status" value="1"/>
</dbReference>
<dbReference type="PANTHER" id="PTHR11552">
    <property type="entry name" value="GLUCOSE-METHANOL-CHOLINE GMC OXIDOREDUCTASE"/>
    <property type="match status" value="1"/>
</dbReference>
<evidence type="ECO:0000256" key="17">
    <source>
        <dbReference type="ARBA" id="ARBA00034059"/>
    </source>
</evidence>
<dbReference type="GO" id="GO:0050660">
    <property type="term" value="F:flavin adenine dinucleotide binding"/>
    <property type="evidence" value="ECO:0007669"/>
    <property type="project" value="InterPro"/>
</dbReference>
<feature type="active site" description="Proton acceptor" evidence="18">
    <location>
        <position position="649"/>
    </location>
</feature>
<evidence type="ECO:0000256" key="4">
    <source>
        <dbReference type="ARBA" id="ARBA00011245"/>
    </source>
</evidence>
<evidence type="ECO:0000256" key="12">
    <source>
        <dbReference type="ARBA" id="ARBA00024699"/>
    </source>
</evidence>
<reference evidence="22 23" key="1">
    <citation type="journal article" date="2018" name="Evol. Lett.">
        <title>Horizontal gene cluster transfer increased hallucinogenic mushroom diversity.</title>
        <authorList>
            <person name="Reynolds H.T."/>
            <person name="Vijayakumar V."/>
            <person name="Gluck-Thaler E."/>
            <person name="Korotkin H.B."/>
            <person name="Matheny P.B."/>
            <person name="Slot J.C."/>
        </authorList>
    </citation>
    <scope>NUCLEOTIDE SEQUENCE [LARGE SCALE GENOMIC DNA]</scope>
    <source>
        <strain evidence="22 23">2631</strain>
    </source>
</reference>
<protein>
    <recommendedName>
        <fullName evidence="5">pyranose dehydrogenase (acceptor)</fullName>
        <ecNumber evidence="5">1.1.99.29</ecNumber>
    </recommendedName>
</protein>
<comment type="similarity">
    <text evidence="3">Belongs to the GMC oxidoreductase family.</text>
</comment>
<evidence type="ECO:0000313" key="23">
    <source>
        <dbReference type="Proteomes" id="UP000283269"/>
    </source>
</evidence>
<dbReference type="Gene3D" id="3.50.50.60">
    <property type="entry name" value="FAD/NAD(P)-binding domain"/>
    <property type="match status" value="1"/>
</dbReference>
<dbReference type="InterPro" id="IPR012132">
    <property type="entry name" value="GMC_OxRdtase"/>
</dbReference>
<comment type="subunit">
    <text evidence="4">Monomer.</text>
</comment>
<dbReference type="OrthoDB" id="269227at2759"/>
<keyword evidence="8 20" id="KW-0732">Signal</keyword>
<proteinExistence type="inferred from homology"/>
<keyword evidence="23" id="KW-1185">Reference proteome</keyword>
<evidence type="ECO:0000256" key="10">
    <source>
        <dbReference type="ARBA" id="ARBA00023002"/>
    </source>
</evidence>
<dbReference type="PIRSF" id="PIRSF000137">
    <property type="entry name" value="Alcohol_oxidase"/>
    <property type="match status" value="1"/>
</dbReference>
<feature type="chain" id="PRO_5019342702" description="pyranose dehydrogenase (acceptor)" evidence="20">
    <location>
        <begin position="23"/>
        <end position="670"/>
    </location>
</feature>
<sequence length="670" mass="72647">MRRALRLTSLVILASFLGVSYAAVFQHISELTSTSYDFIVIGGGTAGAVVANRLSEISKIQVLVIEAGPTNEGVLNAMVPAFDFNLQKTIYDWNYTTSPGIGMNNRTIDYPRGHILGGCSSHSMTSIFYSLLRLINDNGMFYTRGSMDDYDRWAETTGDVGWSWKNLLPYILKNEKWSPPADLHDTRGQFDPSVHGFDGMMFTSLPGNPQSIDDMILKVPSQLPDQFPFLLDINAGRPLGLGWFQASIGDGARSSSATAYLSPNFTSRTNLHVLLNTKVVRIHSALQGSIPTFTSIELDGESLSVSPWRINGLIVTTHSGSAIRLTAKKEIILSAGPINTPQILMNSGVGDRDSLRQLGIQSVLHLPSVGKNFSDQPLVEVSYSVNSNDPLGKYVYLTTILHGACADQTNLSTNATLQAQALAQWEFNRTGPLVNPASNFIAWSRLPANSSLIKKSGDPSAGPNTPHLEFVPFSPTSQKLEPGHSGGMGFILVTPSSLVMNALILLGGSVTLNSADPLGKPNIDMGFFTKDFDILAMIEGVKLVQTFYNAPVWKNYIIEQTSPLANATDAELEDFIRNTAISTQHGVGTAAMSAINASYGVVNPDLRVKGASGLRIVDGSVMVRGSVLLTFRYLMILTYCCKPFIISGHTQVPVYAIAERASDLIKNSWK</sequence>
<dbReference type="SUPFAM" id="SSF54373">
    <property type="entry name" value="FAD-linked reductases, C-terminal domain"/>
    <property type="match status" value="1"/>
</dbReference>
<evidence type="ECO:0000256" key="14">
    <source>
        <dbReference type="ARBA" id="ARBA00034010"/>
    </source>
</evidence>
<feature type="binding site" evidence="19">
    <location>
        <position position="619"/>
    </location>
    <ligand>
        <name>FAD</name>
        <dbReference type="ChEBI" id="CHEBI:57692"/>
    </ligand>
</feature>
<evidence type="ECO:0000259" key="21">
    <source>
        <dbReference type="PROSITE" id="PS00624"/>
    </source>
</evidence>
<evidence type="ECO:0000256" key="18">
    <source>
        <dbReference type="PIRSR" id="PIRSR000137-1"/>
    </source>
</evidence>
<gene>
    <name evidence="22" type="ORF">CVT25_011733</name>
</gene>
<evidence type="ECO:0000256" key="2">
    <source>
        <dbReference type="ARBA" id="ARBA00004613"/>
    </source>
</evidence>
<evidence type="ECO:0000256" key="19">
    <source>
        <dbReference type="PIRSR" id="PIRSR000137-2"/>
    </source>
</evidence>
<dbReference type="Pfam" id="PF00732">
    <property type="entry name" value="GMC_oxred_N"/>
    <property type="match status" value="1"/>
</dbReference>